<dbReference type="PANTHER" id="PTHR36845">
    <property type="entry name" value="HYDROLASE, PUTATIVE (AFU_ORTHOLOGUE AFUA_7G05090)-RELATED"/>
    <property type="match status" value="1"/>
</dbReference>
<dbReference type="InterPro" id="IPR010905">
    <property type="entry name" value="Glyco_hydro_88"/>
</dbReference>
<name>A0ABW5KM95_9SPHI</name>
<dbReference type="Proteomes" id="UP001597545">
    <property type="component" value="Unassembled WGS sequence"/>
</dbReference>
<dbReference type="PANTHER" id="PTHR36845:SF1">
    <property type="entry name" value="HYDROLASE, PUTATIVE (AFU_ORTHOLOGUE AFUA_7G05090)-RELATED"/>
    <property type="match status" value="1"/>
</dbReference>
<protein>
    <submittedName>
        <fullName evidence="3">Glycoside hydrolase family 88 protein</fullName>
    </submittedName>
</protein>
<dbReference type="InterPro" id="IPR012341">
    <property type="entry name" value="6hp_glycosidase-like_sf"/>
</dbReference>
<organism evidence="3 4">
    <name type="scientific">Sphingobacterium suaedae</name>
    <dbReference type="NCBI Taxonomy" id="1686402"/>
    <lineage>
        <taxon>Bacteria</taxon>
        <taxon>Pseudomonadati</taxon>
        <taxon>Bacteroidota</taxon>
        <taxon>Sphingobacteriia</taxon>
        <taxon>Sphingobacteriales</taxon>
        <taxon>Sphingobacteriaceae</taxon>
        <taxon>Sphingobacterium</taxon>
    </lineage>
</organism>
<evidence type="ECO:0000313" key="4">
    <source>
        <dbReference type="Proteomes" id="UP001597545"/>
    </source>
</evidence>
<evidence type="ECO:0000256" key="2">
    <source>
        <dbReference type="ARBA" id="ARBA00038358"/>
    </source>
</evidence>
<dbReference type="InterPro" id="IPR008928">
    <property type="entry name" value="6-hairpin_glycosidase_sf"/>
</dbReference>
<comment type="similarity">
    <text evidence="2">Belongs to the glycosyl hydrolase 88 family.</text>
</comment>
<dbReference type="Gene3D" id="1.50.10.10">
    <property type="match status" value="1"/>
</dbReference>
<proteinExistence type="inferred from homology"/>
<dbReference type="InterPro" id="IPR052369">
    <property type="entry name" value="UG_Glycosaminoglycan_Hydrolase"/>
</dbReference>
<evidence type="ECO:0000256" key="1">
    <source>
        <dbReference type="ARBA" id="ARBA00022801"/>
    </source>
</evidence>
<keyword evidence="1 3" id="KW-0378">Hydrolase</keyword>
<comment type="caution">
    <text evidence="3">The sequence shown here is derived from an EMBL/GenBank/DDBJ whole genome shotgun (WGS) entry which is preliminary data.</text>
</comment>
<dbReference type="GO" id="GO:0016787">
    <property type="term" value="F:hydrolase activity"/>
    <property type="evidence" value="ECO:0007669"/>
    <property type="project" value="UniProtKB-KW"/>
</dbReference>
<gene>
    <name evidence="3" type="ORF">ACFSR5_17150</name>
</gene>
<keyword evidence="4" id="KW-1185">Reference proteome</keyword>
<dbReference type="EMBL" id="JBHULR010000015">
    <property type="protein sequence ID" value="MFD2549378.1"/>
    <property type="molecule type" value="Genomic_DNA"/>
</dbReference>
<sequence length="400" mass="46344">MHQYNMFYLVAFLGLVSCVPIQASKDEQALKSTVDSALAFATKQSMRMAEKYKYQEGELPRTFQQGKDISSDSRWWCSGFFPGVLWYVYENDPNPDVLEYAKLYTARVEREKYTTDNHDVGFMIYCSFGNGYRLTQDPHYKAVMLTAAQSLATRYNPKVGLIRSWDHNREQWQYPVIIDNIMNLELLLWASVNSDDKRLKDIALSHADKTMVHHFRRNYSSYHVVSYDTVTAIPHRKQTHQGYSDESSWSRGQAWGLYGYTYLYRETGDERYLRQAVLIADYLLHHPNMPEDYIPYWDYDSPEIPETYRDVSAATIMASALIDLSSFVDGDRVEQYSKVIATQILTLASPAYTAKLGENGCFILKHSVGAYPLKSEVDVPLTYADYYYLEALTKLKRKIH</sequence>
<reference evidence="4" key="1">
    <citation type="journal article" date="2019" name="Int. J. Syst. Evol. Microbiol.">
        <title>The Global Catalogue of Microorganisms (GCM) 10K type strain sequencing project: providing services to taxonomists for standard genome sequencing and annotation.</title>
        <authorList>
            <consortium name="The Broad Institute Genomics Platform"/>
            <consortium name="The Broad Institute Genome Sequencing Center for Infectious Disease"/>
            <person name="Wu L."/>
            <person name="Ma J."/>
        </authorList>
    </citation>
    <scope>NUCLEOTIDE SEQUENCE [LARGE SCALE GENOMIC DNA]</scope>
    <source>
        <strain evidence="4">KCTC 42662</strain>
    </source>
</reference>
<accession>A0ABW5KM95</accession>
<evidence type="ECO:0000313" key="3">
    <source>
        <dbReference type="EMBL" id="MFD2549378.1"/>
    </source>
</evidence>
<dbReference type="Pfam" id="PF07470">
    <property type="entry name" value="Glyco_hydro_88"/>
    <property type="match status" value="1"/>
</dbReference>
<dbReference type="SUPFAM" id="SSF48208">
    <property type="entry name" value="Six-hairpin glycosidases"/>
    <property type="match status" value="1"/>
</dbReference>